<gene>
    <name evidence="2" type="ORF">N7539_001437</name>
</gene>
<evidence type="ECO:0000256" key="1">
    <source>
        <dbReference type="SAM" id="MobiDB-lite"/>
    </source>
</evidence>
<proteinExistence type="predicted"/>
<feature type="region of interest" description="Disordered" evidence="1">
    <location>
        <begin position="1"/>
        <end position="21"/>
    </location>
</feature>
<dbReference type="EMBL" id="JAPWDQ010000002">
    <property type="protein sequence ID" value="KAJ5492691.1"/>
    <property type="molecule type" value="Genomic_DNA"/>
</dbReference>
<evidence type="ECO:0000313" key="2">
    <source>
        <dbReference type="EMBL" id="KAJ5492691.1"/>
    </source>
</evidence>
<keyword evidence="3" id="KW-1185">Reference proteome</keyword>
<reference evidence="2" key="1">
    <citation type="submission" date="2022-12" db="EMBL/GenBank/DDBJ databases">
        <authorList>
            <person name="Petersen C."/>
        </authorList>
    </citation>
    <scope>NUCLEOTIDE SEQUENCE</scope>
    <source>
        <strain evidence="2">IBT 30728</strain>
    </source>
</reference>
<dbReference type="AlphaFoldDB" id="A0A9W9XGR3"/>
<sequence length="249" mass="27335">MDERHIGWHLPPVHHSNHVSPLSARLPDTTLPSDLFPFYQQGSCSDNRRQSPLGERNSIATTPAPRERGDPLSISELINQDSEPRPLAQSLPTTVSRDGHVPPDVENPNTILEPYAQFNPGHAPPAFNQFAYGTIPTITQNLEADLCANFGPSHIPPAFNQFDYATIPTVNQNENLDVGVCASLNLSDIPPTFNQFDYGTIPAINQNENMGVGLCTNFDTDNPTYGNIPWDTQTEGQDVNHPDAVLSVF</sequence>
<dbReference type="Proteomes" id="UP001148312">
    <property type="component" value="Unassembled WGS sequence"/>
</dbReference>
<feature type="region of interest" description="Disordered" evidence="1">
    <location>
        <begin position="37"/>
        <end position="111"/>
    </location>
</feature>
<evidence type="ECO:0000313" key="3">
    <source>
        <dbReference type="Proteomes" id="UP001148312"/>
    </source>
</evidence>
<dbReference type="GeneID" id="81621289"/>
<protein>
    <submittedName>
        <fullName evidence="2">Uncharacterized protein</fullName>
    </submittedName>
</protein>
<comment type="caution">
    <text evidence="2">The sequence shown here is derived from an EMBL/GenBank/DDBJ whole genome shotgun (WGS) entry which is preliminary data.</text>
</comment>
<accession>A0A9W9XGR3</accession>
<name>A0A9W9XGR3_9EURO</name>
<organism evidence="2 3">
    <name type="scientific">Penicillium diatomitis</name>
    <dbReference type="NCBI Taxonomy" id="2819901"/>
    <lineage>
        <taxon>Eukaryota</taxon>
        <taxon>Fungi</taxon>
        <taxon>Dikarya</taxon>
        <taxon>Ascomycota</taxon>
        <taxon>Pezizomycotina</taxon>
        <taxon>Eurotiomycetes</taxon>
        <taxon>Eurotiomycetidae</taxon>
        <taxon>Eurotiales</taxon>
        <taxon>Aspergillaceae</taxon>
        <taxon>Penicillium</taxon>
    </lineage>
</organism>
<dbReference type="RefSeq" id="XP_056793071.1">
    <property type="nucleotide sequence ID" value="XM_056931040.1"/>
</dbReference>
<reference evidence="2" key="2">
    <citation type="journal article" date="2023" name="IMA Fungus">
        <title>Comparative genomic study of the Penicillium genus elucidates a diverse pangenome and 15 lateral gene transfer events.</title>
        <authorList>
            <person name="Petersen C."/>
            <person name="Sorensen T."/>
            <person name="Nielsen M.R."/>
            <person name="Sondergaard T.E."/>
            <person name="Sorensen J.L."/>
            <person name="Fitzpatrick D.A."/>
            <person name="Frisvad J.C."/>
            <person name="Nielsen K.L."/>
        </authorList>
    </citation>
    <scope>NUCLEOTIDE SEQUENCE</scope>
    <source>
        <strain evidence="2">IBT 30728</strain>
    </source>
</reference>